<gene>
    <name evidence="1" type="ORF">METZ01_LOCUS348434</name>
</gene>
<protein>
    <recommendedName>
        <fullName evidence="2">Lipoprotein</fullName>
    </recommendedName>
</protein>
<proteinExistence type="predicted"/>
<organism evidence="1">
    <name type="scientific">marine metagenome</name>
    <dbReference type="NCBI Taxonomy" id="408172"/>
    <lineage>
        <taxon>unclassified sequences</taxon>
        <taxon>metagenomes</taxon>
        <taxon>ecological metagenomes</taxon>
    </lineage>
</organism>
<dbReference type="EMBL" id="UINC01120843">
    <property type="protein sequence ID" value="SVC95580.1"/>
    <property type="molecule type" value="Genomic_DNA"/>
</dbReference>
<dbReference type="AlphaFoldDB" id="A0A382RDX8"/>
<reference evidence="1" key="1">
    <citation type="submission" date="2018-05" db="EMBL/GenBank/DDBJ databases">
        <authorList>
            <person name="Lanie J.A."/>
            <person name="Ng W.-L."/>
            <person name="Kazmierczak K.M."/>
            <person name="Andrzejewski T.M."/>
            <person name="Davidsen T.M."/>
            <person name="Wayne K.J."/>
            <person name="Tettelin H."/>
            <person name="Glass J.I."/>
            <person name="Rusch D."/>
            <person name="Podicherti R."/>
            <person name="Tsui H.-C.T."/>
            <person name="Winkler M.E."/>
        </authorList>
    </citation>
    <scope>NUCLEOTIDE SEQUENCE</scope>
</reference>
<evidence type="ECO:0008006" key="2">
    <source>
        <dbReference type="Google" id="ProtNLM"/>
    </source>
</evidence>
<dbReference type="PROSITE" id="PS51257">
    <property type="entry name" value="PROKAR_LIPOPROTEIN"/>
    <property type="match status" value="1"/>
</dbReference>
<accession>A0A382RDX8</accession>
<sequence length="164" mass="18504">MFTKKSVRANYSIHQKLSLLLIILLLVASCSDPEIINEKITISGEISIPESIEMKQPINLTIFHAVSGIGFQEHPLYEIESFTSDRLMFQHTFDYDTKGNQGLLVYAWIDLDEDGINCTPLSRIDLAGVSVNEEFPKTNELFQVEIKTPCVGPDWFYPPPPSAK</sequence>
<name>A0A382RDX8_9ZZZZ</name>
<evidence type="ECO:0000313" key="1">
    <source>
        <dbReference type="EMBL" id="SVC95580.1"/>
    </source>
</evidence>